<dbReference type="Pfam" id="PF14111">
    <property type="entry name" value="DUF4283"/>
    <property type="match status" value="1"/>
</dbReference>
<evidence type="ECO:0000256" key="1">
    <source>
        <dbReference type="SAM" id="MobiDB-lite"/>
    </source>
</evidence>
<evidence type="ECO:0000313" key="3">
    <source>
        <dbReference type="EMBL" id="KAJ4969634.1"/>
    </source>
</evidence>
<evidence type="ECO:0000313" key="4">
    <source>
        <dbReference type="Proteomes" id="UP001141806"/>
    </source>
</evidence>
<accession>A0A9Q0KFR0</accession>
<evidence type="ECO:0000259" key="2">
    <source>
        <dbReference type="Pfam" id="PF14111"/>
    </source>
</evidence>
<proteinExistence type="predicted"/>
<keyword evidence="4" id="KW-1185">Reference proteome</keyword>
<dbReference type="AlphaFoldDB" id="A0A9Q0KFR0"/>
<dbReference type="OrthoDB" id="1939300at2759"/>
<comment type="caution">
    <text evidence="3">The sequence shown here is derived from an EMBL/GenBank/DDBJ whole genome shotgun (WGS) entry which is preliminary data.</text>
</comment>
<dbReference type="InterPro" id="IPR025558">
    <property type="entry name" value="DUF4283"/>
</dbReference>
<feature type="region of interest" description="Disordered" evidence="1">
    <location>
        <begin position="297"/>
        <end position="319"/>
    </location>
</feature>
<reference evidence="3" key="1">
    <citation type="journal article" date="2023" name="Plant J.">
        <title>The genome of the king protea, Protea cynaroides.</title>
        <authorList>
            <person name="Chang J."/>
            <person name="Duong T.A."/>
            <person name="Schoeman C."/>
            <person name="Ma X."/>
            <person name="Roodt D."/>
            <person name="Barker N."/>
            <person name="Li Z."/>
            <person name="Van de Peer Y."/>
            <person name="Mizrachi E."/>
        </authorList>
    </citation>
    <scope>NUCLEOTIDE SEQUENCE</scope>
    <source>
        <tissue evidence="3">Young leaves</tissue>
    </source>
</reference>
<dbReference type="Proteomes" id="UP001141806">
    <property type="component" value="Unassembled WGS sequence"/>
</dbReference>
<gene>
    <name evidence="3" type="ORF">NE237_002733</name>
</gene>
<name>A0A9Q0KFR0_9MAGN</name>
<dbReference type="EMBL" id="JAMYWD010000005">
    <property type="protein sequence ID" value="KAJ4969634.1"/>
    <property type="molecule type" value="Genomic_DNA"/>
</dbReference>
<feature type="domain" description="DUF4283" evidence="2">
    <location>
        <begin position="135"/>
        <end position="194"/>
    </location>
</feature>
<protein>
    <recommendedName>
        <fullName evidence="2">DUF4283 domain-containing protein</fullName>
    </recommendedName>
</protein>
<organism evidence="3 4">
    <name type="scientific">Protea cynaroides</name>
    <dbReference type="NCBI Taxonomy" id="273540"/>
    <lineage>
        <taxon>Eukaryota</taxon>
        <taxon>Viridiplantae</taxon>
        <taxon>Streptophyta</taxon>
        <taxon>Embryophyta</taxon>
        <taxon>Tracheophyta</taxon>
        <taxon>Spermatophyta</taxon>
        <taxon>Magnoliopsida</taxon>
        <taxon>Proteales</taxon>
        <taxon>Proteaceae</taxon>
        <taxon>Protea</taxon>
    </lineage>
</organism>
<sequence length="319" mass="35651">MSRMDLSNNAEFPSLHSSYAIPVESSLHSCAKNGIEFGNGIVFKKKEGEIEEFRSLRGGGEDADEHPTLEDIKADILNILNKSEQQSSWSNRLFGESDREQEEMSLFYVTPLGEEEGKPRQGKCESEDVSEDICKLQTALIGFFLGSKPGFNYVKSSLEKQWKTRGRLETFLIVDGSFLFEFSKVEDWDRVVFGHKTISCPMQKQSSLEVQMNKVWKPMHRQKGPNLLAENLDEDKLLDYEPSRSEGLVLISFLNEPWCFFVELADGPPSVGRIEGSNQAKIDGILPTPIQPIASVDSSSFDAPSLGKGKPKPIASTHP</sequence>